<dbReference type="InterPro" id="IPR039561">
    <property type="entry name" value="Peptidase_M15C"/>
</dbReference>
<dbReference type="InterPro" id="IPR009045">
    <property type="entry name" value="Zn_M74/Hedgehog-like"/>
</dbReference>
<dbReference type="RefSeq" id="YP_009103364.1">
    <property type="nucleotide sequence ID" value="NC_025459.1"/>
</dbReference>
<reference evidence="2 3" key="1">
    <citation type="submission" date="2014-05" db="EMBL/GenBank/DDBJ databases">
        <title>Complete genome sequence of Aeromonas bacteriophage pAh6-C.</title>
        <authorList>
            <person name="Jun J.W."/>
            <person name="Park S.C."/>
        </authorList>
    </citation>
    <scope>NUCLEOTIDE SEQUENCE [LARGE SCALE GENOMIC DNA]</scope>
</reference>
<dbReference type="OrthoDB" id="27718at10239"/>
<keyword evidence="3" id="KW-1185">Reference proteome</keyword>
<name>A0A076GAF9_9CAUD</name>
<sequence length="116" mass="13321">MANLTLGQKQRLFTKYVPRLIDKAYELGYEVTLGDAFRDPRVHGEMGVKKGYGHASSNHKQKLAIDLNLFKDGKYLADTESHKELGEFWESLHPLARWGGRFQDGNHYSFEHNGIK</sequence>
<organism evidence="2 3">
    <name type="scientific">Aeromonas phage pAh6-C</name>
    <dbReference type="NCBI Taxonomy" id="1505227"/>
    <lineage>
        <taxon>Viruses</taxon>
        <taxon>Duplodnaviria</taxon>
        <taxon>Heunggongvirae</taxon>
        <taxon>Uroviricota</taxon>
        <taxon>Caudoviricetes</taxon>
        <taxon>Chaseviridae</taxon>
        <taxon>Nefertitivirinae</taxon>
        <taxon>Pahsextavirus</taxon>
        <taxon>Pahsextavirus pAh6C</taxon>
    </lineage>
</organism>
<feature type="domain" description="Peptidase M15C" evidence="1">
    <location>
        <begin position="56"/>
        <end position="109"/>
    </location>
</feature>
<dbReference type="GeneID" id="22112286"/>
<dbReference type="EMBL" id="KJ858521">
    <property type="protein sequence ID" value="AII26784.1"/>
    <property type="molecule type" value="Genomic_DNA"/>
</dbReference>
<proteinExistence type="predicted"/>
<dbReference type="Proteomes" id="UP000028666">
    <property type="component" value="Segment"/>
</dbReference>
<evidence type="ECO:0000313" key="3">
    <source>
        <dbReference type="Proteomes" id="UP000028666"/>
    </source>
</evidence>
<accession>A0A076GAF9</accession>
<dbReference type="Gene3D" id="3.30.1380.10">
    <property type="match status" value="1"/>
</dbReference>
<dbReference type="KEGG" id="vg:22112286"/>
<protein>
    <recommendedName>
        <fullName evidence="1">Peptidase M15C domain-containing protein</fullName>
    </recommendedName>
</protein>
<gene>
    <name evidence="2" type="ORF">AH6C_030</name>
</gene>
<dbReference type="SUPFAM" id="SSF55166">
    <property type="entry name" value="Hedgehog/DD-peptidase"/>
    <property type="match status" value="1"/>
</dbReference>
<evidence type="ECO:0000313" key="2">
    <source>
        <dbReference type="EMBL" id="AII26784.1"/>
    </source>
</evidence>
<dbReference type="Pfam" id="PF13539">
    <property type="entry name" value="Peptidase_M15_4"/>
    <property type="match status" value="1"/>
</dbReference>
<evidence type="ECO:0000259" key="1">
    <source>
        <dbReference type="Pfam" id="PF13539"/>
    </source>
</evidence>